<feature type="region of interest" description="Disordered" evidence="1">
    <location>
        <begin position="55"/>
        <end position="81"/>
    </location>
</feature>
<evidence type="ECO:0000256" key="1">
    <source>
        <dbReference type="SAM" id="MobiDB-lite"/>
    </source>
</evidence>
<evidence type="ECO:0000313" key="2">
    <source>
        <dbReference type="EMBL" id="KKN16113.1"/>
    </source>
</evidence>
<reference evidence="2" key="1">
    <citation type="journal article" date="2015" name="Nature">
        <title>Complex archaea that bridge the gap between prokaryotes and eukaryotes.</title>
        <authorList>
            <person name="Spang A."/>
            <person name="Saw J.H."/>
            <person name="Jorgensen S.L."/>
            <person name="Zaremba-Niedzwiedzka K."/>
            <person name="Martijn J."/>
            <person name="Lind A.E."/>
            <person name="van Eijk R."/>
            <person name="Schleper C."/>
            <person name="Guy L."/>
            <person name="Ettema T.J."/>
        </authorList>
    </citation>
    <scope>NUCLEOTIDE SEQUENCE</scope>
</reference>
<feature type="compositionally biased region" description="Basic and acidic residues" evidence="1">
    <location>
        <begin position="62"/>
        <end position="81"/>
    </location>
</feature>
<sequence>MIRARACIKCKKYAIIHPNNPVNQVEIKNFEKKHLGHTIMTVGFGEIKGLYTSFKSNGGSKPQEKRNLTSFEEKEHQIKKS</sequence>
<comment type="caution">
    <text evidence="2">The sequence shown here is derived from an EMBL/GenBank/DDBJ whole genome shotgun (WGS) entry which is preliminary data.</text>
</comment>
<gene>
    <name evidence="2" type="ORF">LCGC14_0979240</name>
</gene>
<dbReference type="AlphaFoldDB" id="A0A0F9RFT5"/>
<protein>
    <submittedName>
        <fullName evidence="2">Uncharacterized protein</fullName>
    </submittedName>
</protein>
<accession>A0A0F9RFT5</accession>
<name>A0A0F9RFT5_9ZZZZ</name>
<dbReference type="EMBL" id="LAZR01003647">
    <property type="protein sequence ID" value="KKN16113.1"/>
    <property type="molecule type" value="Genomic_DNA"/>
</dbReference>
<proteinExistence type="predicted"/>
<organism evidence="2">
    <name type="scientific">marine sediment metagenome</name>
    <dbReference type="NCBI Taxonomy" id="412755"/>
    <lineage>
        <taxon>unclassified sequences</taxon>
        <taxon>metagenomes</taxon>
        <taxon>ecological metagenomes</taxon>
    </lineage>
</organism>